<feature type="compositionally biased region" description="Acidic residues" evidence="1">
    <location>
        <begin position="48"/>
        <end position="58"/>
    </location>
</feature>
<feature type="non-terminal residue" evidence="2">
    <location>
        <position position="1"/>
    </location>
</feature>
<evidence type="ECO:0000256" key="1">
    <source>
        <dbReference type="SAM" id="MobiDB-lite"/>
    </source>
</evidence>
<keyword evidence="3" id="KW-1185">Reference proteome</keyword>
<evidence type="ECO:0000313" key="2">
    <source>
        <dbReference type="EMBL" id="EJK60481.1"/>
    </source>
</evidence>
<comment type="caution">
    <text evidence="2">The sequence shown here is derived from an EMBL/GenBank/DDBJ whole genome shotgun (WGS) entry which is preliminary data.</text>
</comment>
<accession>K0SHJ5</accession>
<sequence length="208" mass="20903">DGGAAGGTGSAACPDVPKARPARFMNRPPMVGPASLDWGASWSAPGDDPSDEPSDDSLLDLPPDDARLESARVGPGRPSTRATSDSFTRLLANCLSAAGDALGPSRVVARQAGTRDADGAQLVEGRRDDVPLGREPGVVPVDHAEERLEGLDVRLAEAGPGPPPPPGGEAELAEGRDARLTADVAAPSVPPSASVPGSAAGAMDAPTR</sequence>
<reference evidence="2 3" key="1">
    <citation type="journal article" date="2012" name="Genome Biol.">
        <title>Genome and low-iron response of an oceanic diatom adapted to chronic iron limitation.</title>
        <authorList>
            <person name="Lommer M."/>
            <person name="Specht M."/>
            <person name="Roy A.S."/>
            <person name="Kraemer L."/>
            <person name="Andreson R."/>
            <person name="Gutowska M.A."/>
            <person name="Wolf J."/>
            <person name="Bergner S.V."/>
            <person name="Schilhabel M.B."/>
            <person name="Klostermeier U.C."/>
            <person name="Beiko R.G."/>
            <person name="Rosenstiel P."/>
            <person name="Hippler M."/>
            <person name="Laroche J."/>
        </authorList>
    </citation>
    <scope>NUCLEOTIDE SEQUENCE [LARGE SCALE GENOMIC DNA]</scope>
    <source>
        <strain evidence="2 3">CCMP1005</strain>
    </source>
</reference>
<organism evidence="2 3">
    <name type="scientific">Thalassiosira oceanica</name>
    <name type="common">Marine diatom</name>
    <dbReference type="NCBI Taxonomy" id="159749"/>
    <lineage>
        <taxon>Eukaryota</taxon>
        <taxon>Sar</taxon>
        <taxon>Stramenopiles</taxon>
        <taxon>Ochrophyta</taxon>
        <taxon>Bacillariophyta</taxon>
        <taxon>Coscinodiscophyceae</taxon>
        <taxon>Thalassiosirophycidae</taxon>
        <taxon>Thalassiosirales</taxon>
        <taxon>Thalassiosiraceae</taxon>
        <taxon>Thalassiosira</taxon>
    </lineage>
</organism>
<feature type="region of interest" description="Disordered" evidence="1">
    <location>
        <begin position="155"/>
        <end position="208"/>
    </location>
</feature>
<dbReference type="EMBL" id="AGNL01021044">
    <property type="protein sequence ID" value="EJK60481.1"/>
    <property type="molecule type" value="Genomic_DNA"/>
</dbReference>
<name>K0SHJ5_THAOC</name>
<feature type="compositionally biased region" description="Low complexity" evidence="1">
    <location>
        <begin position="184"/>
        <end position="202"/>
    </location>
</feature>
<dbReference type="AlphaFoldDB" id="K0SHJ5"/>
<proteinExistence type="predicted"/>
<dbReference type="Proteomes" id="UP000266841">
    <property type="component" value="Unassembled WGS sequence"/>
</dbReference>
<feature type="region of interest" description="Disordered" evidence="1">
    <location>
        <begin position="1"/>
        <end position="85"/>
    </location>
</feature>
<protein>
    <submittedName>
        <fullName evidence="2">Uncharacterized protein</fullName>
    </submittedName>
</protein>
<gene>
    <name evidence="2" type="ORF">THAOC_19161</name>
</gene>
<evidence type="ECO:0000313" key="3">
    <source>
        <dbReference type="Proteomes" id="UP000266841"/>
    </source>
</evidence>